<dbReference type="PROSITE" id="PS51178">
    <property type="entry name" value="PASTA"/>
    <property type="match status" value="4"/>
</dbReference>
<feature type="domain" description="Protein kinase" evidence="12">
    <location>
        <begin position="15"/>
        <end position="271"/>
    </location>
</feature>
<dbReference type="CDD" id="cd14014">
    <property type="entry name" value="STKc_PknB_like"/>
    <property type="match status" value="1"/>
</dbReference>
<keyword evidence="11" id="KW-0812">Transmembrane</keyword>
<feature type="binding site" evidence="9">
    <location>
        <position position="44"/>
    </location>
    <ligand>
        <name>ATP</name>
        <dbReference type="ChEBI" id="CHEBI:30616"/>
    </ligand>
</feature>
<evidence type="ECO:0000259" key="12">
    <source>
        <dbReference type="PROSITE" id="PS50011"/>
    </source>
</evidence>
<evidence type="ECO:0000256" key="5">
    <source>
        <dbReference type="ARBA" id="ARBA00022777"/>
    </source>
</evidence>
<dbReference type="Gene3D" id="1.10.510.10">
    <property type="entry name" value="Transferase(Phosphotransferase) domain 1"/>
    <property type="match status" value="1"/>
</dbReference>
<evidence type="ECO:0000256" key="3">
    <source>
        <dbReference type="ARBA" id="ARBA00022679"/>
    </source>
</evidence>
<keyword evidence="2 14" id="KW-0723">Serine/threonine-protein kinase</keyword>
<dbReference type="PANTHER" id="PTHR43289:SF34">
    <property type="entry name" value="SERINE_THREONINE-PROTEIN KINASE YBDM-RELATED"/>
    <property type="match status" value="1"/>
</dbReference>
<sequence length="643" mass="67763">MSARLESGTIVDGRYAVERRVGAGGMAEVYMAEDLQLGRKVALKMLYGRFAEDEEFLERFRREASSAAGLQHQNVVSVYDRGEYQDTAYIAMEFVDGQTLKTVVTQEGPLPPERAIELTIQILRAARFAHKRGIIHRDFKPHNVIVDAEGRAKVTDFGIARAGASDMTQTGSIMGTAQYLSPEQAQGLPVSAQSDLYSIGILLFELLTGRLPFEGDSAVAIALKQVAETPPQPSVLNPAVTPQLERVVLRALEKEPARRFDDADEFAAALEAAGRESGIGVAATGVTSEANGAEPVTALAPATEVVQPVRPVSESYAFPPQPLVAPMAPERRRWWIPLLAGLVVAAAVVGALLLVSGKQVAVPGVIGAPQAEAEVTLRNRGFDTDTVPKADRQEAGTVIGQNPAPGAEVDEGATITLTVSTGPGEATVPELVGRGRRAARKALTDLGFRVEETEQPSTDVAVNRVISTSPDGGQRLERGEQVTLTVSSGPESTRVPNVLRQGRDAASEALRAAGFKVAVREEERGDVDPGTVVGQDPAAGQQRAQGSTVTITVASEPSTTAVPDVTGKTEAEATGVLARRDFEVRRRERATTDPDDDGKVLAQSPSSGEAERGSTVTITVGDFDDSGIVPGGDGTGTTGTTGP</sequence>
<dbReference type="FunFam" id="3.30.200.20:FF:000035">
    <property type="entry name" value="Serine/threonine protein kinase Stk1"/>
    <property type="match status" value="1"/>
</dbReference>
<dbReference type="EMBL" id="CADCVR010000070">
    <property type="protein sequence ID" value="CAA9503932.1"/>
    <property type="molecule type" value="Genomic_DNA"/>
</dbReference>
<dbReference type="InterPro" id="IPR008271">
    <property type="entry name" value="Ser/Thr_kinase_AS"/>
</dbReference>
<feature type="domain" description="PASTA" evidence="13">
    <location>
        <begin position="556"/>
        <end position="622"/>
    </location>
</feature>
<evidence type="ECO:0000313" key="14">
    <source>
        <dbReference type="EMBL" id="CAA9503932.1"/>
    </source>
</evidence>
<dbReference type="PANTHER" id="PTHR43289">
    <property type="entry name" value="MITOGEN-ACTIVATED PROTEIN KINASE KINASE KINASE 20-RELATED"/>
    <property type="match status" value="1"/>
</dbReference>
<dbReference type="SUPFAM" id="SSF56112">
    <property type="entry name" value="Protein kinase-like (PK-like)"/>
    <property type="match status" value="1"/>
</dbReference>
<feature type="domain" description="PASTA" evidence="13">
    <location>
        <begin position="357"/>
        <end position="421"/>
    </location>
</feature>
<dbReference type="FunFam" id="1.10.510.10:FF:000021">
    <property type="entry name" value="Serine/threonine protein kinase"/>
    <property type="match status" value="1"/>
</dbReference>
<protein>
    <recommendedName>
        <fullName evidence="1">non-specific serine/threonine protein kinase</fullName>
        <ecNumber evidence="1">2.7.11.1</ecNumber>
    </recommendedName>
</protein>
<feature type="domain" description="PASTA" evidence="13">
    <location>
        <begin position="422"/>
        <end position="488"/>
    </location>
</feature>
<evidence type="ECO:0000256" key="6">
    <source>
        <dbReference type="ARBA" id="ARBA00022840"/>
    </source>
</evidence>
<dbReference type="InterPro" id="IPR011009">
    <property type="entry name" value="Kinase-like_dom_sf"/>
</dbReference>
<evidence type="ECO:0000259" key="13">
    <source>
        <dbReference type="PROSITE" id="PS51178"/>
    </source>
</evidence>
<dbReference type="GO" id="GO:0005524">
    <property type="term" value="F:ATP binding"/>
    <property type="evidence" value="ECO:0007669"/>
    <property type="project" value="UniProtKB-UniRule"/>
</dbReference>
<evidence type="ECO:0000256" key="7">
    <source>
        <dbReference type="ARBA" id="ARBA00047899"/>
    </source>
</evidence>
<name>A0A6J4SSE6_9ACTN</name>
<evidence type="ECO:0000256" key="4">
    <source>
        <dbReference type="ARBA" id="ARBA00022741"/>
    </source>
</evidence>
<dbReference type="AlphaFoldDB" id="A0A6J4SSE6"/>
<gene>
    <name evidence="14" type="ORF">AVDCRST_MAG53-2141</name>
</gene>
<dbReference type="CDD" id="cd06577">
    <property type="entry name" value="PASTA_pknB"/>
    <property type="match status" value="4"/>
</dbReference>
<dbReference type="Gene3D" id="3.30.200.20">
    <property type="entry name" value="Phosphorylase Kinase, domain 1"/>
    <property type="match status" value="1"/>
</dbReference>
<reference evidence="14" key="1">
    <citation type="submission" date="2020-02" db="EMBL/GenBank/DDBJ databases">
        <authorList>
            <person name="Meier V. D."/>
        </authorList>
    </citation>
    <scope>NUCLEOTIDE SEQUENCE</scope>
    <source>
        <strain evidence="14">AVDCRST_MAG53</strain>
    </source>
</reference>
<evidence type="ECO:0000256" key="10">
    <source>
        <dbReference type="SAM" id="MobiDB-lite"/>
    </source>
</evidence>
<feature type="compositionally biased region" description="Basic and acidic residues" evidence="10">
    <location>
        <begin position="578"/>
        <end position="592"/>
    </location>
</feature>
<accession>A0A6J4SSE6</accession>
<keyword evidence="4 9" id="KW-0547">Nucleotide-binding</keyword>
<feature type="domain" description="PASTA" evidence="13">
    <location>
        <begin position="489"/>
        <end position="555"/>
    </location>
</feature>
<evidence type="ECO:0000256" key="2">
    <source>
        <dbReference type="ARBA" id="ARBA00022527"/>
    </source>
</evidence>
<dbReference type="Pfam" id="PF03793">
    <property type="entry name" value="PASTA"/>
    <property type="match status" value="4"/>
</dbReference>
<dbReference type="PROSITE" id="PS00107">
    <property type="entry name" value="PROTEIN_KINASE_ATP"/>
    <property type="match status" value="1"/>
</dbReference>
<keyword evidence="11" id="KW-1133">Transmembrane helix</keyword>
<dbReference type="SMART" id="SM00740">
    <property type="entry name" value="PASTA"/>
    <property type="match status" value="4"/>
</dbReference>
<keyword evidence="5 14" id="KW-0418">Kinase</keyword>
<evidence type="ECO:0000256" key="11">
    <source>
        <dbReference type="SAM" id="Phobius"/>
    </source>
</evidence>
<organism evidence="14">
    <name type="scientific">uncultured Solirubrobacteraceae bacterium</name>
    <dbReference type="NCBI Taxonomy" id="1162706"/>
    <lineage>
        <taxon>Bacteria</taxon>
        <taxon>Bacillati</taxon>
        <taxon>Actinomycetota</taxon>
        <taxon>Thermoleophilia</taxon>
        <taxon>Solirubrobacterales</taxon>
        <taxon>Solirubrobacteraceae</taxon>
        <taxon>environmental samples</taxon>
    </lineage>
</organism>
<dbReference type="InterPro" id="IPR000719">
    <property type="entry name" value="Prot_kinase_dom"/>
</dbReference>
<dbReference type="GO" id="GO:0004674">
    <property type="term" value="F:protein serine/threonine kinase activity"/>
    <property type="evidence" value="ECO:0007669"/>
    <property type="project" value="UniProtKB-KW"/>
</dbReference>
<dbReference type="Pfam" id="PF00069">
    <property type="entry name" value="Pkinase"/>
    <property type="match status" value="1"/>
</dbReference>
<feature type="region of interest" description="Disordered" evidence="10">
    <location>
        <begin position="521"/>
        <end position="548"/>
    </location>
</feature>
<evidence type="ECO:0000256" key="1">
    <source>
        <dbReference type="ARBA" id="ARBA00012513"/>
    </source>
</evidence>
<dbReference type="Gene3D" id="3.30.10.20">
    <property type="match status" value="4"/>
</dbReference>
<dbReference type="EC" id="2.7.11.1" evidence="1"/>
<keyword evidence="3" id="KW-0808">Transferase</keyword>
<evidence type="ECO:0000256" key="9">
    <source>
        <dbReference type="PROSITE-ProRule" id="PRU10141"/>
    </source>
</evidence>
<comment type="catalytic activity">
    <reaction evidence="7">
        <text>L-threonyl-[protein] + ATP = O-phospho-L-threonyl-[protein] + ADP + H(+)</text>
        <dbReference type="Rhea" id="RHEA:46608"/>
        <dbReference type="Rhea" id="RHEA-COMP:11060"/>
        <dbReference type="Rhea" id="RHEA-COMP:11605"/>
        <dbReference type="ChEBI" id="CHEBI:15378"/>
        <dbReference type="ChEBI" id="CHEBI:30013"/>
        <dbReference type="ChEBI" id="CHEBI:30616"/>
        <dbReference type="ChEBI" id="CHEBI:61977"/>
        <dbReference type="ChEBI" id="CHEBI:456216"/>
        <dbReference type="EC" id="2.7.11.1"/>
    </reaction>
</comment>
<evidence type="ECO:0000256" key="8">
    <source>
        <dbReference type="ARBA" id="ARBA00048679"/>
    </source>
</evidence>
<feature type="region of interest" description="Disordered" evidence="10">
    <location>
        <begin position="570"/>
        <end position="643"/>
    </location>
</feature>
<feature type="compositionally biased region" description="Gly residues" evidence="10">
    <location>
        <begin position="629"/>
        <end position="643"/>
    </location>
</feature>
<keyword evidence="11" id="KW-0472">Membrane</keyword>
<dbReference type="NCBIfam" id="NF033483">
    <property type="entry name" value="PknB_PASTA_kin"/>
    <property type="match status" value="1"/>
</dbReference>
<feature type="transmembrane region" description="Helical" evidence="11">
    <location>
        <begin position="334"/>
        <end position="355"/>
    </location>
</feature>
<dbReference type="GO" id="GO:0045717">
    <property type="term" value="P:negative regulation of fatty acid biosynthetic process"/>
    <property type="evidence" value="ECO:0007669"/>
    <property type="project" value="UniProtKB-ARBA"/>
</dbReference>
<dbReference type="InterPro" id="IPR017441">
    <property type="entry name" value="Protein_kinase_ATP_BS"/>
</dbReference>
<dbReference type="InterPro" id="IPR005543">
    <property type="entry name" value="PASTA_dom"/>
</dbReference>
<comment type="catalytic activity">
    <reaction evidence="8">
        <text>L-seryl-[protein] + ATP = O-phospho-L-seryl-[protein] + ADP + H(+)</text>
        <dbReference type="Rhea" id="RHEA:17989"/>
        <dbReference type="Rhea" id="RHEA-COMP:9863"/>
        <dbReference type="Rhea" id="RHEA-COMP:11604"/>
        <dbReference type="ChEBI" id="CHEBI:15378"/>
        <dbReference type="ChEBI" id="CHEBI:29999"/>
        <dbReference type="ChEBI" id="CHEBI:30616"/>
        <dbReference type="ChEBI" id="CHEBI:83421"/>
        <dbReference type="ChEBI" id="CHEBI:456216"/>
        <dbReference type="EC" id="2.7.11.1"/>
    </reaction>
</comment>
<proteinExistence type="predicted"/>
<dbReference type="PROSITE" id="PS00108">
    <property type="entry name" value="PROTEIN_KINASE_ST"/>
    <property type="match status" value="1"/>
</dbReference>
<keyword evidence="6 9" id="KW-0067">ATP-binding</keyword>
<dbReference type="PROSITE" id="PS50011">
    <property type="entry name" value="PROTEIN_KINASE_DOM"/>
    <property type="match status" value="1"/>
</dbReference>